<dbReference type="EMBL" id="FNCK01000004">
    <property type="protein sequence ID" value="SDG25530.1"/>
    <property type="molecule type" value="Genomic_DNA"/>
</dbReference>
<keyword evidence="1" id="KW-0812">Transmembrane</keyword>
<gene>
    <name evidence="2" type="ORF">SAMN05421791_104125</name>
</gene>
<accession>A0A1G7STC4</accession>
<evidence type="ECO:0000313" key="3">
    <source>
        <dbReference type="Proteomes" id="UP000199708"/>
    </source>
</evidence>
<organism evidence="2 3">
    <name type="scientific">Facklamia miroungae</name>
    <dbReference type="NCBI Taxonomy" id="120956"/>
    <lineage>
        <taxon>Bacteria</taxon>
        <taxon>Bacillati</taxon>
        <taxon>Bacillota</taxon>
        <taxon>Bacilli</taxon>
        <taxon>Lactobacillales</taxon>
        <taxon>Aerococcaceae</taxon>
        <taxon>Facklamia</taxon>
    </lineage>
</organism>
<reference evidence="2 3" key="1">
    <citation type="submission" date="2016-10" db="EMBL/GenBank/DDBJ databases">
        <authorList>
            <person name="de Groot N.N."/>
        </authorList>
    </citation>
    <scope>NUCLEOTIDE SEQUENCE [LARGE SCALE GENOMIC DNA]</scope>
    <source>
        <strain evidence="2 3">ATCC BAA-466</strain>
    </source>
</reference>
<name>A0A1G7STC4_9LACT</name>
<evidence type="ECO:0000313" key="2">
    <source>
        <dbReference type="EMBL" id="SDG25530.1"/>
    </source>
</evidence>
<protein>
    <submittedName>
        <fullName evidence="2">Uncharacterized protein</fullName>
    </submittedName>
</protein>
<sequence>MNHYLSNYPRQSSYYHRMDGINFSKRLNIHFAFIIQLEKSMIAYLKTHPLILIFFMVIGMPLCILLAVATVTTIFSLLYLFIL</sequence>
<proteinExistence type="predicted"/>
<keyword evidence="1" id="KW-0472">Membrane</keyword>
<feature type="transmembrane region" description="Helical" evidence="1">
    <location>
        <begin position="51"/>
        <end position="82"/>
    </location>
</feature>
<keyword evidence="1" id="KW-1133">Transmembrane helix</keyword>
<dbReference type="STRING" id="120956.SAMN05421791_104125"/>
<dbReference type="Proteomes" id="UP000199708">
    <property type="component" value="Unassembled WGS sequence"/>
</dbReference>
<keyword evidence="3" id="KW-1185">Reference proteome</keyword>
<evidence type="ECO:0000256" key="1">
    <source>
        <dbReference type="SAM" id="Phobius"/>
    </source>
</evidence>
<dbReference type="AlphaFoldDB" id="A0A1G7STC4"/>